<feature type="transmembrane region" description="Helical" evidence="22">
    <location>
        <begin position="44"/>
        <end position="64"/>
    </location>
</feature>
<keyword evidence="11" id="KW-0864">Zinc transport</keyword>
<evidence type="ECO:0000256" key="3">
    <source>
        <dbReference type="ARBA" id="ARBA00004557"/>
    </source>
</evidence>
<feature type="transmembrane region" description="Helical" evidence="22">
    <location>
        <begin position="437"/>
        <end position="455"/>
    </location>
</feature>
<feature type="region of interest" description="Disordered" evidence="21">
    <location>
        <begin position="533"/>
        <end position="589"/>
    </location>
</feature>
<evidence type="ECO:0000313" key="24">
    <source>
        <dbReference type="EnsemblMetazoa" id="XP_784123"/>
    </source>
</evidence>
<feature type="transmembrane region" description="Helical" evidence="22">
    <location>
        <begin position="85"/>
        <end position="102"/>
    </location>
</feature>
<keyword evidence="15 22" id="KW-0472">Membrane</keyword>
<feature type="transmembrane region" description="Helical" evidence="22">
    <location>
        <begin position="177"/>
        <end position="202"/>
    </location>
</feature>
<keyword evidence="13" id="KW-0333">Golgi apparatus</keyword>
<evidence type="ECO:0000256" key="16">
    <source>
        <dbReference type="ARBA" id="ARBA00038531"/>
    </source>
</evidence>
<dbReference type="GeneID" id="578888"/>
<evidence type="ECO:0000256" key="13">
    <source>
        <dbReference type="ARBA" id="ARBA00023034"/>
    </source>
</evidence>
<dbReference type="CTD" id="64924"/>
<feature type="compositionally biased region" description="Low complexity" evidence="21">
    <location>
        <begin position="546"/>
        <end position="558"/>
    </location>
</feature>
<evidence type="ECO:0000256" key="4">
    <source>
        <dbReference type="ARBA" id="ARBA00004638"/>
    </source>
</evidence>
<evidence type="ECO:0000256" key="5">
    <source>
        <dbReference type="ARBA" id="ARBA00008873"/>
    </source>
</evidence>
<feature type="transmembrane region" description="Helical" evidence="22">
    <location>
        <begin position="406"/>
        <end position="425"/>
    </location>
</feature>
<keyword evidence="12 22" id="KW-1133">Transmembrane helix</keyword>
<dbReference type="InterPro" id="IPR027469">
    <property type="entry name" value="Cation_efflux_TMD_sf"/>
</dbReference>
<dbReference type="GO" id="GO:0031410">
    <property type="term" value="C:cytoplasmic vesicle"/>
    <property type="evidence" value="ECO:0000318"/>
    <property type="project" value="GO_Central"/>
</dbReference>
<comment type="subunit">
    <text evidence="16">Heterodimer with SLC30A6/ZNT6; form a functional zinc ion transmembrane transporter.</text>
</comment>
<keyword evidence="10" id="KW-0862">Zinc</keyword>
<dbReference type="GO" id="GO:0005794">
    <property type="term" value="C:Golgi apparatus"/>
    <property type="evidence" value="ECO:0000318"/>
    <property type="project" value="GO_Central"/>
</dbReference>
<reference evidence="24" key="2">
    <citation type="submission" date="2021-01" db="UniProtKB">
        <authorList>
            <consortium name="EnsemblMetazoa"/>
        </authorList>
    </citation>
    <scope>IDENTIFICATION</scope>
</reference>
<evidence type="ECO:0000256" key="12">
    <source>
        <dbReference type="ARBA" id="ARBA00022989"/>
    </source>
</evidence>
<evidence type="ECO:0000256" key="17">
    <source>
        <dbReference type="ARBA" id="ARBA00040846"/>
    </source>
</evidence>
<dbReference type="NCBIfam" id="TIGR01297">
    <property type="entry name" value="CDF"/>
    <property type="match status" value="1"/>
</dbReference>
<dbReference type="GO" id="GO:0015297">
    <property type="term" value="F:antiporter activity"/>
    <property type="evidence" value="ECO:0007669"/>
    <property type="project" value="UniProtKB-KW"/>
</dbReference>
<evidence type="ECO:0000256" key="21">
    <source>
        <dbReference type="SAM" id="MobiDB-lite"/>
    </source>
</evidence>
<feature type="compositionally biased region" description="Basic and acidic residues" evidence="21">
    <location>
        <begin position="576"/>
        <end position="588"/>
    </location>
</feature>
<feature type="transmembrane region" description="Helical" evidence="22">
    <location>
        <begin position="600"/>
        <end position="621"/>
    </location>
</feature>
<dbReference type="KEGG" id="spu:578888"/>
<dbReference type="GO" id="GO:0006882">
    <property type="term" value="P:intracellular zinc ion homeostasis"/>
    <property type="evidence" value="ECO:0000318"/>
    <property type="project" value="GO_Central"/>
</dbReference>
<evidence type="ECO:0000256" key="19">
    <source>
        <dbReference type="ARBA" id="ARBA00042217"/>
    </source>
</evidence>
<feature type="transmembrane region" description="Helical" evidence="22">
    <location>
        <begin position="627"/>
        <end position="649"/>
    </location>
</feature>
<feature type="transmembrane region" description="Helical" evidence="22">
    <location>
        <begin position="476"/>
        <end position="497"/>
    </location>
</feature>
<dbReference type="GO" id="GO:1904257">
    <property type="term" value="P:zinc ion import into Golgi lumen"/>
    <property type="evidence" value="ECO:0000318"/>
    <property type="project" value="GO_Central"/>
</dbReference>
<dbReference type="InterPro" id="IPR058533">
    <property type="entry name" value="Cation_efflux_TM"/>
</dbReference>
<keyword evidence="6" id="KW-0813">Transport</keyword>
<feature type="domain" description="Cation efflux protein transmembrane" evidence="23">
    <location>
        <begin position="406"/>
        <end position="657"/>
    </location>
</feature>
<evidence type="ECO:0000256" key="11">
    <source>
        <dbReference type="ARBA" id="ARBA00022906"/>
    </source>
</evidence>
<evidence type="ECO:0000259" key="23">
    <source>
        <dbReference type="Pfam" id="PF01545"/>
    </source>
</evidence>
<feature type="transmembrane region" description="Helical" evidence="22">
    <location>
        <begin position="16"/>
        <end position="38"/>
    </location>
</feature>
<dbReference type="Gene3D" id="1.20.1510.10">
    <property type="entry name" value="Cation efflux protein transmembrane domain"/>
    <property type="match status" value="1"/>
</dbReference>
<evidence type="ECO:0000256" key="6">
    <source>
        <dbReference type="ARBA" id="ARBA00022448"/>
    </source>
</evidence>
<dbReference type="InterPro" id="IPR045316">
    <property type="entry name" value="Msc2-like"/>
</dbReference>
<keyword evidence="8 22" id="KW-0812">Transmembrane</keyword>
<evidence type="ECO:0000256" key="15">
    <source>
        <dbReference type="ARBA" id="ARBA00023136"/>
    </source>
</evidence>
<dbReference type="InterPro" id="IPR002524">
    <property type="entry name" value="Cation_efflux"/>
</dbReference>
<keyword evidence="9" id="KW-0479">Metal-binding</keyword>
<accession>A0A7M7TGJ3</accession>
<evidence type="ECO:0000256" key="8">
    <source>
        <dbReference type="ARBA" id="ARBA00022692"/>
    </source>
</evidence>
<dbReference type="GO" id="GO:0005385">
    <property type="term" value="F:zinc ion transmembrane transporter activity"/>
    <property type="evidence" value="ECO:0000318"/>
    <property type="project" value="GO_Central"/>
</dbReference>
<organism evidence="24 25">
    <name type="scientific">Strongylocentrotus purpuratus</name>
    <name type="common">Purple sea urchin</name>
    <dbReference type="NCBI Taxonomy" id="7668"/>
    <lineage>
        <taxon>Eukaryota</taxon>
        <taxon>Metazoa</taxon>
        <taxon>Echinodermata</taxon>
        <taxon>Eleutherozoa</taxon>
        <taxon>Echinozoa</taxon>
        <taxon>Echinoidea</taxon>
        <taxon>Euechinoidea</taxon>
        <taxon>Echinacea</taxon>
        <taxon>Camarodonta</taxon>
        <taxon>Echinidea</taxon>
        <taxon>Strongylocentrotidae</taxon>
        <taxon>Strongylocentrotus</taxon>
    </lineage>
</organism>
<reference evidence="25" key="1">
    <citation type="submission" date="2015-02" db="EMBL/GenBank/DDBJ databases">
        <title>Genome sequencing for Strongylocentrotus purpuratus.</title>
        <authorList>
            <person name="Murali S."/>
            <person name="Liu Y."/>
            <person name="Vee V."/>
            <person name="English A."/>
            <person name="Wang M."/>
            <person name="Skinner E."/>
            <person name="Han Y."/>
            <person name="Muzny D.M."/>
            <person name="Worley K.C."/>
            <person name="Gibbs R.A."/>
        </authorList>
    </citation>
    <scope>NUCLEOTIDE SEQUENCE</scope>
</reference>
<evidence type="ECO:0000256" key="18">
    <source>
        <dbReference type="ARBA" id="ARBA00042038"/>
    </source>
</evidence>
<feature type="transmembrane region" description="Helical" evidence="22">
    <location>
        <begin position="256"/>
        <end position="274"/>
    </location>
</feature>
<feature type="transmembrane region" description="Helical" evidence="22">
    <location>
        <begin position="290"/>
        <end position="309"/>
    </location>
</feature>
<dbReference type="SUPFAM" id="SSF161111">
    <property type="entry name" value="Cation efflux protein transmembrane domain-like"/>
    <property type="match status" value="1"/>
</dbReference>
<evidence type="ECO:0000256" key="1">
    <source>
        <dbReference type="ARBA" id="ARBA00004166"/>
    </source>
</evidence>
<evidence type="ECO:0000256" key="10">
    <source>
        <dbReference type="ARBA" id="ARBA00022833"/>
    </source>
</evidence>
<evidence type="ECO:0000256" key="14">
    <source>
        <dbReference type="ARBA" id="ARBA00023065"/>
    </source>
</evidence>
<dbReference type="GO" id="GO:0032580">
    <property type="term" value="C:Golgi cisterna membrane"/>
    <property type="evidence" value="ECO:0007669"/>
    <property type="project" value="UniProtKB-SubCell"/>
</dbReference>
<evidence type="ECO:0000256" key="7">
    <source>
        <dbReference type="ARBA" id="ARBA00022449"/>
    </source>
</evidence>
<comment type="catalytic activity">
    <reaction evidence="20">
        <text>Zn(2+)(in) + 2 H(+)(out) = Zn(2+)(out) + 2 H(+)(in)</text>
        <dbReference type="Rhea" id="RHEA:72627"/>
        <dbReference type="ChEBI" id="CHEBI:15378"/>
        <dbReference type="ChEBI" id="CHEBI:29105"/>
    </reaction>
</comment>
<name>A0A7M7TGJ3_STRPU</name>
<dbReference type="OrthoDB" id="78669at2759"/>
<proteinExistence type="inferred from homology"/>
<feature type="transmembrane region" description="Helical" evidence="22">
    <location>
        <begin position="329"/>
        <end position="348"/>
    </location>
</feature>
<feature type="transmembrane region" description="Helical" evidence="22">
    <location>
        <begin position="509"/>
        <end position="527"/>
    </location>
</feature>
<dbReference type="Proteomes" id="UP000007110">
    <property type="component" value="Unassembled WGS sequence"/>
</dbReference>
<keyword evidence="14" id="KW-0406">Ion transport</keyword>
<evidence type="ECO:0000256" key="20">
    <source>
        <dbReference type="ARBA" id="ARBA00048349"/>
    </source>
</evidence>
<evidence type="ECO:0000256" key="22">
    <source>
        <dbReference type="SAM" id="Phobius"/>
    </source>
</evidence>
<dbReference type="GO" id="GO:0046872">
    <property type="term" value="F:metal ion binding"/>
    <property type="evidence" value="ECO:0007669"/>
    <property type="project" value="UniProtKB-KW"/>
</dbReference>
<dbReference type="EnsemblMetazoa" id="XM_779030">
    <property type="protein sequence ID" value="XP_784123"/>
    <property type="gene ID" value="LOC578888"/>
</dbReference>
<evidence type="ECO:0000256" key="2">
    <source>
        <dbReference type="ARBA" id="ARBA00004205"/>
    </source>
</evidence>
<dbReference type="InParanoid" id="A0A7M7TGJ3"/>
<keyword evidence="7" id="KW-0050">Antiport</keyword>
<dbReference type="PANTHER" id="PTHR45755:SF1">
    <property type="entry name" value="PROTON-COUPLED ZINC ANTIPORTER SLC30A5"/>
    <property type="match status" value="1"/>
</dbReference>
<evidence type="ECO:0000313" key="25">
    <source>
        <dbReference type="Proteomes" id="UP000007110"/>
    </source>
</evidence>
<keyword evidence="25" id="KW-1185">Reference proteome</keyword>
<dbReference type="FunCoup" id="A0A7M7TGJ3">
    <property type="interactions" value="494"/>
</dbReference>
<dbReference type="GO" id="GO:0012507">
    <property type="term" value="C:ER to Golgi transport vesicle membrane"/>
    <property type="evidence" value="ECO:0007669"/>
    <property type="project" value="UniProtKB-SubCell"/>
</dbReference>
<dbReference type="PANTHER" id="PTHR45755">
    <property type="match status" value="1"/>
</dbReference>
<dbReference type="Pfam" id="PF01545">
    <property type="entry name" value="Cation_efflux"/>
    <property type="match status" value="1"/>
</dbReference>
<comment type="subcellular location">
    <subcellularLocation>
        <location evidence="3">Cytoplasmic vesicle</location>
        <location evidence="3">COPII-coated vesicle membrane</location>
        <topology evidence="3">Multi-pass membrane protein</topology>
    </subcellularLocation>
    <subcellularLocation>
        <location evidence="4">Cytoplasmic vesicle</location>
        <location evidence="4">Secretory vesicle membrane</location>
        <topology evidence="4">Multi-pass membrane protein</topology>
    </subcellularLocation>
    <subcellularLocation>
        <location evidence="2">Golgi apparatus</location>
        <location evidence="2">Golgi stack membrane</location>
        <topology evidence="2">Multi-pass membrane protein</topology>
    </subcellularLocation>
    <subcellularLocation>
        <location evidence="1">Golgi apparatus</location>
        <location evidence="1">trans-Golgi network membrane</location>
        <topology evidence="1">Multi-pass membrane protein</topology>
    </subcellularLocation>
</comment>
<evidence type="ECO:0000256" key="9">
    <source>
        <dbReference type="ARBA" id="ARBA00022723"/>
    </source>
</evidence>
<dbReference type="RefSeq" id="XP_784123.3">
    <property type="nucleotide sequence ID" value="XM_779030.5"/>
</dbReference>
<dbReference type="OMA" id="ERHACHI"/>
<sequence length="777" mass="85031">MMGSGSSLGRVHHERLAPYIILLVVTKCLQALGIFISYDVLKLVHLVIFVFIMKSGSAAVLFVLQRPLSTGRRLTKRQWIRVLRHAVVQTLISVLWIFGLTLCGPLRSILLFEHNDVVISGFVAALFTSRGGGPSRTRGGFMFLLAILSLLLFDVDLQQKQLEHPEGPHKSAVTHIFYQAISWLGVSDHKGGVILLVGLLFVKVAFRNVSRKLSVDVGGSKRLHALSTFISALMLLPWTLIHLFVHQNGPESWRSLILPFAALILVLCILDYYVESVSINHLEVFRTARFSGYSLFLSGLVLSYIWGSSYNAGDSILGRVGEFRMEDHALTGGVIFSAILFIWATRVLGCPLPKPGSKGSLVGYTAGGLPLYNFTGDTLQRTSQSLFTLSKGFLRQILESYDSRQIFYYLCINLVFTFVELSYGMWTNSLGLISDGFHMLFDCTALVLGLCAAVMSHWKATRTYSYGYGRVEVLSGFINGLFLVVIGCFVFTAAIGRLLDPPNINTDKLMTVSVIGLIVNLIGIMAFSHAHTHSHGGGGSSHGHSHGSTSSSSSSASHAHSHGGGQSGHGHAHQHGASDHQGGQEKKAACQAKNTNMQGVYLHVLADTMGSVGVIISAFLVEHFGLLVADPICSIFISVMILISVAPLLGDTAAILLQRIPPELEPGLNEALFKVQSIKGVLSFRKPHFWRHSGDMATGTLHIQLEQEANEQKIIQQITALFKEQGLKKNFTVQVEKEAFFQHMSGLSANFDQVLKMTNQMKQIGGLDSQLYDIKAV</sequence>
<feature type="transmembrane region" description="Helical" evidence="22">
    <location>
        <begin position="223"/>
        <end position="244"/>
    </location>
</feature>
<comment type="similarity">
    <text evidence="5">Belongs to the cation diffusion facilitator (CDF) transporter (TC 2.A.4) family. SLC30A subfamily.</text>
</comment>
<protein>
    <recommendedName>
        <fullName evidence="17">Proton-coupled zinc antiporter SLC30A5</fullName>
    </recommendedName>
    <alternativeName>
        <fullName evidence="19">Solute carrier family 30 member 5</fullName>
    </alternativeName>
    <alternativeName>
        <fullName evidence="18">Zinc transporter 5</fullName>
    </alternativeName>
</protein>
<dbReference type="AlphaFoldDB" id="A0A7M7TGJ3"/>